<organism evidence="1 2">
    <name type="scientific">Chrysochromulina tobinii</name>
    <dbReference type="NCBI Taxonomy" id="1460289"/>
    <lineage>
        <taxon>Eukaryota</taxon>
        <taxon>Haptista</taxon>
        <taxon>Haptophyta</taxon>
        <taxon>Prymnesiophyceae</taxon>
        <taxon>Prymnesiales</taxon>
        <taxon>Chrysochromulinaceae</taxon>
        <taxon>Chrysochromulina</taxon>
    </lineage>
</organism>
<protein>
    <submittedName>
        <fullName evidence="1">Uncharacterized protein</fullName>
    </submittedName>
</protein>
<comment type="caution">
    <text evidence="1">The sequence shown here is derived from an EMBL/GenBank/DDBJ whole genome shotgun (WGS) entry which is preliminary data.</text>
</comment>
<evidence type="ECO:0000313" key="2">
    <source>
        <dbReference type="Proteomes" id="UP000037460"/>
    </source>
</evidence>
<dbReference type="OrthoDB" id="10264981at2759"/>
<reference evidence="2" key="1">
    <citation type="journal article" date="2015" name="PLoS Genet.">
        <title>Genome Sequence and Transcriptome Analyses of Chrysochromulina tobin: Metabolic Tools for Enhanced Algal Fitness in the Prominent Order Prymnesiales (Haptophyceae).</title>
        <authorList>
            <person name="Hovde B.T."/>
            <person name="Deodato C.R."/>
            <person name="Hunsperger H.M."/>
            <person name="Ryken S.A."/>
            <person name="Yost W."/>
            <person name="Jha R.K."/>
            <person name="Patterson J."/>
            <person name="Monnat R.J. Jr."/>
            <person name="Barlow S.B."/>
            <person name="Starkenburg S.R."/>
            <person name="Cattolico R.A."/>
        </authorList>
    </citation>
    <scope>NUCLEOTIDE SEQUENCE</scope>
    <source>
        <strain evidence="2">CCMP291</strain>
    </source>
</reference>
<keyword evidence="2" id="KW-1185">Reference proteome</keyword>
<dbReference type="EMBL" id="JWZX01003195">
    <property type="protein sequence ID" value="KOO23409.1"/>
    <property type="molecule type" value="Genomic_DNA"/>
</dbReference>
<gene>
    <name evidence="1" type="ORF">Ctob_005196</name>
</gene>
<evidence type="ECO:0000313" key="1">
    <source>
        <dbReference type="EMBL" id="KOO23409.1"/>
    </source>
</evidence>
<sequence>MVRVTIAAAAPRVIDAPIWRDAAEAHRARMLSLIGGSLNVDLSNPIYNFIFVYYSFDQKLLLRYSPGAGVVLKGVGVKEEDLWTGRGYVSYGDGSARMDPMLCKPSMRNGAVTAASIMRATSGRAPHLNCYGLHEWAMLYQPPGSTCHLSKYQELPLRVSQAELNAVVESMPLACTHFDAFRFFTAPATPLNTISPTPSRATQAQLEQPGCVHASMDLFRYSLKLWPWLPAELLADTLELAIASRVLDMRASPYDLSQWQGGAAGSFDLSPVRIETAEGRKLYQREQSRLASWAQPLRARLLREYDSAIAVWESAEAERCSTSEQAETGLNVGESVG</sequence>
<dbReference type="AlphaFoldDB" id="A0A0M0J9Y2"/>
<name>A0A0M0J9Y2_9EUKA</name>
<dbReference type="Proteomes" id="UP000037460">
    <property type="component" value="Unassembled WGS sequence"/>
</dbReference>
<accession>A0A0M0J9Y2</accession>
<proteinExistence type="predicted"/>